<dbReference type="KEGG" id="fpn:ABE65_004215"/>
<gene>
    <name evidence="1" type="ORF">ABE65_004215</name>
</gene>
<name>A0A160IJR5_9BACL</name>
<keyword evidence="2" id="KW-1185">Reference proteome</keyword>
<proteinExistence type="predicted"/>
<dbReference type="Proteomes" id="UP000076623">
    <property type="component" value="Chromosome"/>
</dbReference>
<evidence type="ECO:0000313" key="2">
    <source>
        <dbReference type="Proteomes" id="UP000076623"/>
    </source>
</evidence>
<dbReference type="PANTHER" id="PTHR34351:SF2">
    <property type="entry name" value="DUF58 DOMAIN-CONTAINING PROTEIN"/>
    <property type="match status" value="1"/>
</dbReference>
<organism evidence="1 2">
    <name type="scientific">Fictibacillus phosphorivorans</name>
    <dbReference type="NCBI Taxonomy" id="1221500"/>
    <lineage>
        <taxon>Bacteria</taxon>
        <taxon>Bacillati</taxon>
        <taxon>Bacillota</taxon>
        <taxon>Bacilli</taxon>
        <taxon>Bacillales</taxon>
        <taxon>Fictibacillaceae</taxon>
        <taxon>Fictibacillus</taxon>
    </lineage>
</organism>
<reference evidence="1 2" key="1">
    <citation type="submission" date="2016-04" db="EMBL/GenBank/DDBJ databases">
        <title>Complete genome sequence of Fictibacillus phosphorivorans G25-29, a strain toxic to nematodes.</title>
        <authorList>
            <person name="Zheng Z."/>
        </authorList>
    </citation>
    <scope>NUCLEOTIDE SEQUENCE [LARGE SCALE GENOMIC DNA]</scope>
    <source>
        <strain evidence="1 2">G25-29</strain>
    </source>
</reference>
<dbReference type="PANTHER" id="PTHR34351">
    <property type="entry name" value="SLR1927 PROTEIN-RELATED"/>
    <property type="match status" value="1"/>
</dbReference>
<dbReference type="OrthoDB" id="9789943at2"/>
<dbReference type="RefSeq" id="WP_066391633.1">
    <property type="nucleotide sequence ID" value="NZ_CP015378.1"/>
</dbReference>
<protein>
    <submittedName>
        <fullName evidence="1">Uncharacterized protein</fullName>
    </submittedName>
</protein>
<dbReference type="EMBL" id="CP015378">
    <property type="protein sequence ID" value="ANC76057.1"/>
    <property type="molecule type" value="Genomic_DNA"/>
</dbReference>
<accession>A0A160IJR5</accession>
<sequence length="405" mass="46065">MQWNSEVWIKSIFRALVIFSPLILLIGFYRNISFLFLLGLAIIFLYGTVLLQSRSALNEIVLDTTKQVHRLFPGDTDQFYVKLLHNGRWPSYRGELIFTHRTPIEVIGNGESNPTAKGRIEVKRQFALYRQTAFTQTVPFTATRRGTTRISNLTLQVNDPLSLSGQALAYTGIFPTEIVVYPRPLPVQRIEHLFSQGSGEAVRPFALFENVSLPAGNRDYSPGDSFHKIHWKATARSGSLQTKVFEKTVVFHWTFVYTILPDHKEMKSLEDMENEISHLAYMCQFAAEKGIPFEVFINFKVPGPMGMYHVPTGSGPIHLSSILEGLARIDRSNVIVKPQIMWNKMDRNFIGTSPFVIFLGHIPIDPNSQILIKKWSRSGGRTFYIEHNEEHAILMPYLSSEVASC</sequence>
<dbReference type="STRING" id="1221500.ABE65_004215"/>
<dbReference type="AlphaFoldDB" id="A0A160IJR5"/>
<evidence type="ECO:0000313" key="1">
    <source>
        <dbReference type="EMBL" id="ANC76057.1"/>
    </source>
</evidence>